<evidence type="ECO:0000313" key="3">
    <source>
        <dbReference type="Proteomes" id="UP000327118"/>
    </source>
</evidence>
<gene>
    <name evidence="2" type="ORF">BDV28DRAFT_143947</name>
</gene>
<evidence type="ECO:0000256" key="1">
    <source>
        <dbReference type="SAM" id="Phobius"/>
    </source>
</evidence>
<dbReference type="AlphaFoldDB" id="A0A5N6YRW8"/>
<keyword evidence="1" id="KW-0472">Membrane</keyword>
<proteinExistence type="predicted"/>
<keyword evidence="3" id="KW-1185">Reference proteome</keyword>
<evidence type="ECO:0000313" key="2">
    <source>
        <dbReference type="EMBL" id="KAE8348252.1"/>
    </source>
</evidence>
<keyword evidence="1" id="KW-1133">Transmembrane helix</keyword>
<name>A0A5N6YRW8_9EURO</name>
<reference evidence="3" key="1">
    <citation type="submission" date="2019-04" db="EMBL/GenBank/DDBJ databases">
        <title>Friends and foes A comparative genomics studyof 23 Aspergillus species from section Flavi.</title>
        <authorList>
            <consortium name="DOE Joint Genome Institute"/>
            <person name="Kjaerbolling I."/>
            <person name="Vesth T."/>
            <person name="Frisvad J.C."/>
            <person name="Nybo J.L."/>
            <person name="Theobald S."/>
            <person name="Kildgaard S."/>
            <person name="Isbrandt T."/>
            <person name="Kuo A."/>
            <person name="Sato A."/>
            <person name="Lyhne E.K."/>
            <person name="Kogle M.E."/>
            <person name="Wiebenga A."/>
            <person name="Kun R.S."/>
            <person name="Lubbers R.J."/>
            <person name="Makela M.R."/>
            <person name="Barry K."/>
            <person name="Chovatia M."/>
            <person name="Clum A."/>
            <person name="Daum C."/>
            <person name="Haridas S."/>
            <person name="He G."/>
            <person name="LaButti K."/>
            <person name="Lipzen A."/>
            <person name="Mondo S."/>
            <person name="Riley R."/>
            <person name="Salamov A."/>
            <person name="Simmons B.A."/>
            <person name="Magnuson J.K."/>
            <person name="Henrissat B."/>
            <person name="Mortensen U.H."/>
            <person name="Larsen T.O."/>
            <person name="Devries R.P."/>
            <person name="Grigoriev I.V."/>
            <person name="Machida M."/>
            <person name="Baker S.E."/>
            <person name="Andersen M.R."/>
        </authorList>
    </citation>
    <scope>NUCLEOTIDE SEQUENCE [LARGE SCALE GENOMIC DNA]</scope>
    <source>
        <strain evidence="3">CBS 553.77</strain>
    </source>
</reference>
<protein>
    <submittedName>
        <fullName evidence="2">Uncharacterized protein</fullName>
    </submittedName>
</protein>
<accession>A0A5N6YRW8</accession>
<feature type="transmembrane region" description="Helical" evidence="1">
    <location>
        <begin position="20"/>
        <end position="42"/>
    </location>
</feature>
<dbReference type="EMBL" id="ML739610">
    <property type="protein sequence ID" value="KAE8348252.1"/>
    <property type="molecule type" value="Genomic_DNA"/>
</dbReference>
<organism evidence="2 3">
    <name type="scientific">Aspergillus coremiiformis</name>
    <dbReference type="NCBI Taxonomy" id="138285"/>
    <lineage>
        <taxon>Eukaryota</taxon>
        <taxon>Fungi</taxon>
        <taxon>Dikarya</taxon>
        <taxon>Ascomycota</taxon>
        <taxon>Pezizomycotina</taxon>
        <taxon>Eurotiomycetes</taxon>
        <taxon>Eurotiomycetidae</taxon>
        <taxon>Eurotiales</taxon>
        <taxon>Aspergillaceae</taxon>
        <taxon>Aspergillus</taxon>
        <taxon>Aspergillus subgen. Circumdati</taxon>
    </lineage>
</organism>
<keyword evidence="1" id="KW-0812">Transmembrane</keyword>
<sequence>MTVSVPLQTETASTESRPLFLIFLVTTPGCATLNVPLFLCYYSRLATWQRGLYIHT</sequence>
<dbReference type="Proteomes" id="UP000327118">
    <property type="component" value="Unassembled WGS sequence"/>
</dbReference>